<gene>
    <name evidence="1" type="ORF">CDAR_245851</name>
</gene>
<evidence type="ECO:0000313" key="2">
    <source>
        <dbReference type="Proteomes" id="UP001054837"/>
    </source>
</evidence>
<keyword evidence="2" id="KW-1185">Reference proteome</keyword>
<name>A0AAV4VQY8_9ARAC</name>
<evidence type="ECO:0000313" key="1">
    <source>
        <dbReference type="EMBL" id="GIY72179.1"/>
    </source>
</evidence>
<dbReference type="Proteomes" id="UP001054837">
    <property type="component" value="Unassembled WGS sequence"/>
</dbReference>
<dbReference type="AlphaFoldDB" id="A0AAV4VQY8"/>
<proteinExistence type="predicted"/>
<sequence>MMDYKYYEAAVALADKSLQQLAKGEQRIGKATNETISSLENQCCTQTSKKNGKQQHGHKVKNHVSHMTCNYTTAEMKSGRKI</sequence>
<comment type="caution">
    <text evidence="1">The sequence shown here is derived from an EMBL/GenBank/DDBJ whole genome shotgun (WGS) entry which is preliminary data.</text>
</comment>
<dbReference type="EMBL" id="BPLQ01013457">
    <property type="protein sequence ID" value="GIY72179.1"/>
    <property type="molecule type" value="Genomic_DNA"/>
</dbReference>
<reference evidence="1 2" key="1">
    <citation type="submission" date="2021-06" db="EMBL/GenBank/DDBJ databases">
        <title>Caerostris darwini draft genome.</title>
        <authorList>
            <person name="Kono N."/>
            <person name="Arakawa K."/>
        </authorList>
    </citation>
    <scope>NUCLEOTIDE SEQUENCE [LARGE SCALE GENOMIC DNA]</scope>
</reference>
<accession>A0AAV4VQY8</accession>
<organism evidence="1 2">
    <name type="scientific">Caerostris darwini</name>
    <dbReference type="NCBI Taxonomy" id="1538125"/>
    <lineage>
        <taxon>Eukaryota</taxon>
        <taxon>Metazoa</taxon>
        <taxon>Ecdysozoa</taxon>
        <taxon>Arthropoda</taxon>
        <taxon>Chelicerata</taxon>
        <taxon>Arachnida</taxon>
        <taxon>Araneae</taxon>
        <taxon>Araneomorphae</taxon>
        <taxon>Entelegynae</taxon>
        <taxon>Araneoidea</taxon>
        <taxon>Araneidae</taxon>
        <taxon>Caerostris</taxon>
    </lineage>
</organism>
<protein>
    <submittedName>
        <fullName evidence="1">Uncharacterized protein</fullName>
    </submittedName>
</protein>